<dbReference type="Proteomes" id="UP000761264">
    <property type="component" value="Unassembled WGS sequence"/>
</dbReference>
<dbReference type="AlphaFoldDB" id="A0A967F0I4"/>
<dbReference type="Gene3D" id="1.25.40.10">
    <property type="entry name" value="Tetratricopeptide repeat domain"/>
    <property type="match status" value="1"/>
</dbReference>
<protein>
    <submittedName>
        <fullName evidence="1">Sel1 repeat family protein</fullName>
    </submittedName>
</protein>
<comment type="caution">
    <text evidence="1">The sequence shown here is derived from an EMBL/GenBank/DDBJ whole genome shotgun (WGS) entry which is preliminary data.</text>
</comment>
<proteinExistence type="predicted"/>
<dbReference type="InterPro" id="IPR036365">
    <property type="entry name" value="PGBD-like_sf"/>
</dbReference>
<evidence type="ECO:0000313" key="2">
    <source>
        <dbReference type="Proteomes" id="UP000761264"/>
    </source>
</evidence>
<dbReference type="SMART" id="SM00671">
    <property type="entry name" value="SEL1"/>
    <property type="match status" value="4"/>
</dbReference>
<dbReference type="PANTHER" id="PTHR11102">
    <property type="entry name" value="SEL-1-LIKE PROTEIN"/>
    <property type="match status" value="1"/>
</dbReference>
<reference evidence="1" key="1">
    <citation type="submission" date="2020-03" db="EMBL/GenBank/DDBJ databases">
        <title>Genome of Pelagibius litoralis DSM 21314T.</title>
        <authorList>
            <person name="Wang G."/>
        </authorList>
    </citation>
    <scope>NUCLEOTIDE SEQUENCE</scope>
    <source>
        <strain evidence="1">DSM 21314</strain>
    </source>
</reference>
<dbReference type="RefSeq" id="WP_167227708.1">
    <property type="nucleotide sequence ID" value="NZ_JAAQPH010000016.1"/>
</dbReference>
<dbReference type="SUPFAM" id="SSF47090">
    <property type="entry name" value="PGBD-like"/>
    <property type="match status" value="1"/>
</dbReference>
<dbReference type="InterPro" id="IPR050767">
    <property type="entry name" value="Sel1_AlgK"/>
</dbReference>
<dbReference type="PANTHER" id="PTHR11102:SF160">
    <property type="entry name" value="ERAD-ASSOCIATED E3 UBIQUITIN-PROTEIN LIGASE COMPONENT HRD3"/>
    <property type="match status" value="1"/>
</dbReference>
<dbReference type="Pfam" id="PF08238">
    <property type="entry name" value="Sel1"/>
    <property type="match status" value="4"/>
</dbReference>
<dbReference type="InterPro" id="IPR011990">
    <property type="entry name" value="TPR-like_helical_dom_sf"/>
</dbReference>
<keyword evidence="2" id="KW-1185">Reference proteome</keyword>
<dbReference type="EMBL" id="JAAQPH010000016">
    <property type="protein sequence ID" value="NIA70759.1"/>
    <property type="molecule type" value="Genomic_DNA"/>
</dbReference>
<dbReference type="SUPFAM" id="SSF81901">
    <property type="entry name" value="HCP-like"/>
    <property type="match status" value="1"/>
</dbReference>
<accession>A0A967F0I4</accession>
<dbReference type="InterPro" id="IPR006597">
    <property type="entry name" value="Sel1-like"/>
</dbReference>
<evidence type="ECO:0000313" key="1">
    <source>
        <dbReference type="EMBL" id="NIA70759.1"/>
    </source>
</evidence>
<sequence length="344" mass="36052">MISSHYPRRGLKSIAVLASLSLTIAACTEVKDTLDGANEGMSGALGDDGTPAASGEQNALVDSAVLDALYDEGLNLRQTGSEEEAFLRFQEAAERGHGPAAFELGEAYNEGRGVEQDLNAGAKWINAAAGRGEPRAQYLVGAAYYAGDDVEQDFVRAVSYLDDAAGQGHAPAQFLLAECYANGRGVTKNLSWAARWYGKAAEQGHADGAFSYGVVQAAGLGLPTNLPRGYAWLSVADGLGHATAKDIRAAIANNMSPAELERGKARAAAFKPQSETTFADKPTIMFVQHSLNQLGFNAGTVDGLSGPRTRGAIGAYLKSVGDESEAAITPELLQRLLEGQQNTA</sequence>
<organism evidence="1 2">
    <name type="scientific">Pelagibius litoralis</name>
    <dbReference type="NCBI Taxonomy" id="374515"/>
    <lineage>
        <taxon>Bacteria</taxon>
        <taxon>Pseudomonadati</taxon>
        <taxon>Pseudomonadota</taxon>
        <taxon>Alphaproteobacteria</taxon>
        <taxon>Rhodospirillales</taxon>
        <taxon>Rhodovibrionaceae</taxon>
        <taxon>Pelagibius</taxon>
    </lineage>
</organism>
<name>A0A967F0I4_9PROT</name>
<gene>
    <name evidence="1" type="ORF">HBA54_19345</name>
</gene>